<dbReference type="Proteomes" id="UP000267821">
    <property type="component" value="Unassembled WGS sequence"/>
</dbReference>
<feature type="region of interest" description="Disordered" evidence="4">
    <location>
        <begin position="862"/>
        <end position="918"/>
    </location>
</feature>
<dbReference type="SMART" id="SM00320">
    <property type="entry name" value="WD40"/>
    <property type="match status" value="7"/>
</dbReference>
<dbReference type="STRING" id="1051890.A0A3N4L936"/>
<proteinExistence type="predicted"/>
<feature type="repeat" description="WD" evidence="3">
    <location>
        <begin position="44"/>
        <end position="74"/>
    </location>
</feature>
<evidence type="ECO:0000313" key="5">
    <source>
        <dbReference type="EMBL" id="RPB19403.1"/>
    </source>
</evidence>
<feature type="compositionally biased region" description="Basic and acidic residues" evidence="4">
    <location>
        <begin position="402"/>
        <end position="416"/>
    </location>
</feature>
<dbReference type="GO" id="GO:0005737">
    <property type="term" value="C:cytoplasm"/>
    <property type="evidence" value="ECO:0007669"/>
    <property type="project" value="TreeGrafter"/>
</dbReference>
<feature type="compositionally biased region" description="Acidic residues" evidence="4">
    <location>
        <begin position="872"/>
        <end position="915"/>
    </location>
</feature>
<feature type="region of interest" description="Disordered" evidence="4">
    <location>
        <begin position="1040"/>
        <end position="1067"/>
    </location>
</feature>
<dbReference type="InterPro" id="IPR001680">
    <property type="entry name" value="WD40_rpt"/>
</dbReference>
<keyword evidence="2" id="KW-0677">Repeat</keyword>
<sequence>MSDQLPIERKLFGRELRGNVGPYSVRGLYGSKIWVDNLDITNELFGHRGCVNALSWSRSGHLLASGSDDTHINIHTTKPNFAFNTSIQTGHTANIFSVKFMPFSDNKIVSCAGDWEVRVFDVEYAPTANTLNSSPRVTRLREPRIHFSRNTQSLPKPAKLYNEGECETKVYTSHTDRVKRIVTENSPWLFLTCSEDGEVRQFDLRQPSGYYSRGNGSSARAPFTRHHFTGMDILVGPMDESDDRNPPLISYKKHRIELNTISCSVGQPHYIALGGSHQHCFLHDRRMLGRDISTEQGQQSSLTESELSSATRCVKRFAPKRPSANNVTGLRRARDNGHITACKISDANPNEVIVSWSGDDIYLFDINHNSYEPEAPGVRMGTGAGRSRGERDRKGKGKGKSQGRDEEVERMEEGTVRRIGIGRKRKRSRDTAAGSAAGEAPPRQRSARSWSANVGQGAGEDMVMRYTTGETEEVDLDSFGLREGGAPTAVPGQSMMRIAGLVVDLRKELFGLENAKRALATQGGETLTQPMIKRSFTAALGLAKVCLERMDDIIEKHRAKNTSQERTSPSGFKRARARRFVQACGALSFALGGRLQTLSPMGCEVTERRFGQVEGIPGPECIRSEGIPIQSDRLGWRYSFIQLLAAYARSGLTGIYKLANEHGYHSGNPGEDSKADCIAQKKLFDAIEAWWPHRLLTHGPMRDIDSPGELIFPDGGEGEAWKSFREEVETEEEASLDRRSGFWGFKVARALLLREGNIIDFSYVNSVFRSQDESPEEEDKTVASLAIRGRGTGNTEAMSVDEDEDNDEDEDSEDDNNINNDGNDDEEEEEEKKGKKRGEEEISVEDLPGILAAHPMESAMLEQSVSSNVQEGGEEEEEGENEKGDEDDEEDDDGEEKYGDGDGDEEEDDESENYEEDRPLRLNGRWRRRGREIESQAPVWSAIRTYSGHCNVKTVKDVNFYGLDDEYVVSGSDCGHLFIWDKKTSKLVQLLYGDSDTVNVVTGHPYEPQLAVSGIDHTVKIFSPDQASQTEFLNQERINRQRNDEESDYGVDSDHNEIPKGSRRRLHNEYQIRSQNDSMRYNGVQEELVTVSDALRILFPPRLAITWQRL</sequence>
<feature type="compositionally biased region" description="Acidic residues" evidence="4">
    <location>
        <begin position="799"/>
        <end position="830"/>
    </location>
</feature>
<dbReference type="InParanoid" id="A0A3N4L936"/>
<dbReference type="InterPro" id="IPR045151">
    <property type="entry name" value="DCAF8"/>
</dbReference>
<dbReference type="GO" id="GO:0045717">
    <property type="term" value="P:negative regulation of fatty acid biosynthetic process"/>
    <property type="evidence" value="ECO:0007669"/>
    <property type="project" value="TreeGrafter"/>
</dbReference>
<dbReference type="AlphaFoldDB" id="A0A3N4L936"/>
<evidence type="ECO:0000313" key="6">
    <source>
        <dbReference type="Proteomes" id="UP000267821"/>
    </source>
</evidence>
<dbReference type="InterPro" id="IPR015943">
    <property type="entry name" value="WD40/YVTN_repeat-like_dom_sf"/>
</dbReference>
<dbReference type="Gene3D" id="2.130.10.10">
    <property type="entry name" value="YVTN repeat-like/Quinoprotein amine dehydrogenase"/>
    <property type="match status" value="3"/>
</dbReference>
<accession>A0A3N4L936</accession>
<dbReference type="OrthoDB" id="4869960at2759"/>
<feature type="compositionally biased region" description="Basic and acidic residues" evidence="4">
    <location>
        <begin position="831"/>
        <end position="840"/>
    </location>
</feature>
<evidence type="ECO:0000256" key="3">
    <source>
        <dbReference type="PROSITE-ProRule" id="PRU00221"/>
    </source>
</evidence>
<keyword evidence="6" id="KW-1185">Reference proteome</keyword>
<dbReference type="InterPro" id="IPR036322">
    <property type="entry name" value="WD40_repeat_dom_sf"/>
</dbReference>
<feature type="region of interest" description="Disordered" evidence="4">
    <location>
        <begin position="769"/>
        <end position="846"/>
    </location>
</feature>
<dbReference type="PANTHER" id="PTHR15574:SF40">
    <property type="entry name" value="WD AND TETRATRICOPEPTIDE REPEATS PROTEIN 1"/>
    <property type="match status" value="1"/>
</dbReference>
<protein>
    <submittedName>
        <fullName evidence="5">WD40 repeat-like protein</fullName>
    </submittedName>
</protein>
<dbReference type="PANTHER" id="PTHR15574">
    <property type="entry name" value="WD REPEAT DOMAIN-CONTAINING FAMILY"/>
    <property type="match status" value="1"/>
</dbReference>
<dbReference type="Pfam" id="PF00400">
    <property type="entry name" value="WD40"/>
    <property type="match status" value="3"/>
</dbReference>
<organism evidence="5 6">
    <name type="scientific">Terfezia boudieri ATCC MYA-4762</name>
    <dbReference type="NCBI Taxonomy" id="1051890"/>
    <lineage>
        <taxon>Eukaryota</taxon>
        <taxon>Fungi</taxon>
        <taxon>Dikarya</taxon>
        <taxon>Ascomycota</taxon>
        <taxon>Pezizomycotina</taxon>
        <taxon>Pezizomycetes</taxon>
        <taxon>Pezizales</taxon>
        <taxon>Pezizaceae</taxon>
        <taxon>Terfezia</taxon>
    </lineage>
</organism>
<keyword evidence="1 3" id="KW-0853">WD repeat</keyword>
<dbReference type="GO" id="GO:0080008">
    <property type="term" value="C:Cul4-RING E3 ubiquitin ligase complex"/>
    <property type="evidence" value="ECO:0007669"/>
    <property type="project" value="TreeGrafter"/>
</dbReference>
<feature type="region of interest" description="Disordered" evidence="4">
    <location>
        <begin position="372"/>
        <end position="456"/>
    </location>
</feature>
<dbReference type="PROSITE" id="PS50082">
    <property type="entry name" value="WD_REPEATS_2"/>
    <property type="match status" value="1"/>
</dbReference>
<dbReference type="EMBL" id="ML121589">
    <property type="protein sequence ID" value="RPB19403.1"/>
    <property type="molecule type" value="Genomic_DNA"/>
</dbReference>
<evidence type="ECO:0000256" key="4">
    <source>
        <dbReference type="SAM" id="MobiDB-lite"/>
    </source>
</evidence>
<evidence type="ECO:0000256" key="1">
    <source>
        <dbReference type="ARBA" id="ARBA00022574"/>
    </source>
</evidence>
<evidence type="ECO:0000256" key="2">
    <source>
        <dbReference type="ARBA" id="ARBA00022737"/>
    </source>
</evidence>
<gene>
    <name evidence="5" type="ORF">L211DRAFT_859116</name>
</gene>
<reference evidence="5 6" key="1">
    <citation type="journal article" date="2018" name="Nat. Ecol. Evol.">
        <title>Pezizomycetes genomes reveal the molecular basis of ectomycorrhizal truffle lifestyle.</title>
        <authorList>
            <person name="Murat C."/>
            <person name="Payen T."/>
            <person name="Noel B."/>
            <person name="Kuo A."/>
            <person name="Morin E."/>
            <person name="Chen J."/>
            <person name="Kohler A."/>
            <person name="Krizsan K."/>
            <person name="Balestrini R."/>
            <person name="Da Silva C."/>
            <person name="Montanini B."/>
            <person name="Hainaut M."/>
            <person name="Levati E."/>
            <person name="Barry K.W."/>
            <person name="Belfiori B."/>
            <person name="Cichocki N."/>
            <person name="Clum A."/>
            <person name="Dockter R.B."/>
            <person name="Fauchery L."/>
            <person name="Guy J."/>
            <person name="Iotti M."/>
            <person name="Le Tacon F."/>
            <person name="Lindquist E.A."/>
            <person name="Lipzen A."/>
            <person name="Malagnac F."/>
            <person name="Mello A."/>
            <person name="Molinier V."/>
            <person name="Miyauchi S."/>
            <person name="Poulain J."/>
            <person name="Riccioni C."/>
            <person name="Rubini A."/>
            <person name="Sitrit Y."/>
            <person name="Splivallo R."/>
            <person name="Traeger S."/>
            <person name="Wang M."/>
            <person name="Zifcakova L."/>
            <person name="Wipf D."/>
            <person name="Zambonelli A."/>
            <person name="Paolocci F."/>
            <person name="Nowrousian M."/>
            <person name="Ottonello S."/>
            <person name="Baldrian P."/>
            <person name="Spatafora J.W."/>
            <person name="Henrissat B."/>
            <person name="Nagy L.G."/>
            <person name="Aury J.M."/>
            <person name="Wincker P."/>
            <person name="Grigoriev I.V."/>
            <person name="Bonfante P."/>
            <person name="Martin F.M."/>
        </authorList>
    </citation>
    <scope>NUCLEOTIDE SEQUENCE [LARGE SCALE GENOMIC DNA]</scope>
    <source>
        <strain evidence="5 6">ATCC MYA-4762</strain>
    </source>
</reference>
<name>A0A3N4L936_9PEZI</name>
<dbReference type="SUPFAM" id="SSF50978">
    <property type="entry name" value="WD40 repeat-like"/>
    <property type="match status" value="1"/>
</dbReference>